<dbReference type="GO" id="GO:0003677">
    <property type="term" value="F:DNA binding"/>
    <property type="evidence" value="ECO:0007669"/>
    <property type="project" value="InterPro"/>
</dbReference>
<sequence length="64" mass="7498">MVTIRRIVDDQLYVHFVTFSVDKRQKRLDHDHPKRILLGVLNDQMEKKSAKCPGFVSMPDHVHA</sequence>
<organism evidence="1 2">
    <name type="scientific">Rubinisphaera italica</name>
    <dbReference type="NCBI Taxonomy" id="2527969"/>
    <lineage>
        <taxon>Bacteria</taxon>
        <taxon>Pseudomonadati</taxon>
        <taxon>Planctomycetota</taxon>
        <taxon>Planctomycetia</taxon>
        <taxon>Planctomycetales</taxon>
        <taxon>Planctomycetaceae</taxon>
        <taxon>Rubinisphaera</taxon>
    </lineage>
</organism>
<keyword evidence="2" id="KW-1185">Reference proteome</keyword>
<dbReference type="AlphaFoldDB" id="A0A5C5XKK0"/>
<protein>
    <submittedName>
        <fullName evidence="1">Uncharacterized protein</fullName>
    </submittedName>
</protein>
<dbReference type="EMBL" id="SJPG01000001">
    <property type="protein sequence ID" value="TWT63384.1"/>
    <property type="molecule type" value="Genomic_DNA"/>
</dbReference>
<evidence type="ECO:0000313" key="2">
    <source>
        <dbReference type="Proteomes" id="UP000316095"/>
    </source>
</evidence>
<reference evidence="1 2" key="1">
    <citation type="submission" date="2019-02" db="EMBL/GenBank/DDBJ databases">
        <title>Deep-cultivation of Planctomycetes and their phenomic and genomic characterization uncovers novel biology.</title>
        <authorList>
            <person name="Wiegand S."/>
            <person name="Jogler M."/>
            <person name="Boedeker C."/>
            <person name="Pinto D."/>
            <person name="Vollmers J."/>
            <person name="Rivas-Marin E."/>
            <person name="Kohn T."/>
            <person name="Peeters S.H."/>
            <person name="Heuer A."/>
            <person name="Rast P."/>
            <person name="Oberbeckmann S."/>
            <person name="Bunk B."/>
            <person name="Jeske O."/>
            <person name="Meyerdierks A."/>
            <person name="Storesund J.E."/>
            <person name="Kallscheuer N."/>
            <person name="Luecker S."/>
            <person name="Lage O.M."/>
            <person name="Pohl T."/>
            <person name="Merkel B.J."/>
            <person name="Hornburger P."/>
            <person name="Mueller R.-W."/>
            <person name="Bruemmer F."/>
            <person name="Labrenz M."/>
            <person name="Spormann A.M."/>
            <person name="Op Den Camp H."/>
            <person name="Overmann J."/>
            <person name="Amann R."/>
            <person name="Jetten M.S.M."/>
            <person name="Mascher T."/>
            <person name="Medema M.H."/>
            <person name="Devos D.P."/>
            <person name="Kaster A.-K."/>
            <person name="Ovreas L."/>
            <person name="Rohde M."/>
            <person name="Galperin M.Y."/>
            <person name="Jogler C."/>
        </authorList>
    </citation>
    <scope>NUCLEOTIDE SEQUENCE [LARGE SCALE GENOMIC DNA]</scope>
    <source>
        <strain evidence="1 2">Pan54</strain>
    </source>
</reference>
<dbReference type="Proteomes" id="UP000316095">
    <property type="component" value="Unassembled WGS sequence"/>
</dbReference>
<dbReference type="Gene3D" id="3.30.70.1290">
    <property type="entry name" value="Transposase IS200-like"/>
    <property type="match status" value="1"/>
</dbReference>
<comment type="caution">
    <text evidence="1">The sequence shown here is derived from an EMBL/GenBank/DDBJ whole genome shotgun (WGS) entry which is preliminary data.</text>
</comment>
<dbReference type="GO" id="GO:0004803">
    <property type="term" value="F:transposase activity"/>
    <property type="evidence" value="ECO:0007669"/>
    <property type="project" value="InterPro"/>
</dbReference>
<evidence type="ECO:0000313" key="1">
    <source>
        <dbReference type="EMBL" id="TWT63384.1"/>
    </source>
</evidence>
<proteinExistence type="predicted"/>
<name>A0A5C5XKK0_9PLAN</name>
<gene>
    <name evidence="1" type="ORF">Pan54_41370</name>
</gene>
<dbReference type="GO" id="GO:0006313">
    <property type="term" value="P:DNA transposition"/>
    <property type="evidence" value="ECO:0007669"/>
    <property type="project" value="InterPro"/>
</dbReference>
<dbReference type="RefSeq" id="WP_242631374.1">
    <property type="nucleotide sequence ID" value="NZ_SJPG01000001.1"/>
</dbReference>
<accession>A0A5C5XKK0</accession>
<dbReference type="InterPro" id="IPR036515">
    <property type="entry name" value="Transposase_17_sf"/>
</dbReference>
<dbReference type="SUPFAM" id="SSF143422">
    <property type="entry name" value="Transposase IS200-like"/>
    <property type="match status" value="1"/>
</dbReference>